<accession>A0A5C6CGG4</accession>
<proteinExistence type="predicted"/>
<keyword evidence="1" id="KW-1133">Transmembrane helix</keyword>
<dbReference type="Proteomes" id="UP000316304">
    <property type="component" value="Unassembled WGS sequence"/>
</dbReference>
<dbReference type="OrthoDB" id="9934991at2"/>
<keyword evidence="1" id="KW-0472">Membrane</keyword>
<dbReference type="EMBL" id="SJPT01000005">
    <property type="protein sequence ID" value="TWU22371.1"/>
    <property type="molecule type" value="Genomic_DNA"/>
</dbReference>
<name>A0A5C6CGG4_9BACT</name>
<feature type="transmembrane region" description="Helical" evidence="1">
    <location>
        <begin position="38"/>
        <end position="57"/>
    </location>
</feature>
<keyword evidence="3" id="KW-1185">Reference proteome</keyword>
<evidence type="ECO:0000313" key="3">
    <source>
        <dbReference type="Proteomes" id="UP000316304"/>
    </source>
</evidence>
<organism evidence="2 3">
    <name type="scientific">Novipirellula galeiformis</name>
    <dbReference type="NCBI Taxonomy" id="2528004"/>
    <lineage>
        <taxon>Bacteria</taxon>
        <taxon>Pseudomonadati</taxon>
        <taxon>Planctomycetota</taxon>
        <taxon>Planctomycetia</taxon>
        <taxon>Pirellulales</taxon>
        <taxon>Pirellulaceae</taxon>
        <taxon>Novipirellula</taxon>
    </lineage>
</organism>
<evidence type="ECO:0000256" key="1">
    <source>
        <dbReference type="SAM" id="Phobius"/>
    </source>
</evidence>
<feature type="transmembrane region" description="Helical" evidence="1">
    <location>
        <begin position="69"/>
        <end position="95"/>
    </location>
</feature>
<gene>
    <name evidence="2" type="ORF">Pla52o_34270</name>
</gene>
<feature type="transmembrane region" description="Helical" evidence="1">
    <location>
        <begin position="12"/>
        <end position="32"/>
    </location>
</feature>
<comment type="caution">
    <text evidence="2">The sequence shown here is derived from an EMBL/GenBank/DDBJ whole genome shotgun (WGS) entry which is preliminary data.</text>
</comment>
<reference evidence="2 3" key="1">
    <citation type="submission" date="2019-02" db="EMBL/GenBank/DDBJ databases">
        <title>Deep-cultivation of Planctomycetes and their phenomic and genomic characterization uncovers novel biology.</title>
        <authorList>
            <person name="Wiegand S."/>
            <person name="Jogler M."/>
            <person name="Boedeker C."/>
            <person name="Pinto D."/>
            <person name="Vollmers J."/>
            <person name="Rivas-Marin E."/>
            <person name="Kohn T."/>
            <person name="Peeters S.H."/>
            <person name="Heuer A."/>
            <person name="Rast P."/>
            <person name="Oberbeckmann S."/>
            <person name="Bunk B."/>
            <person name="Jeske O."/>
            <person name="Meyerdierks A."/>
            <person name="Storesund J.E."/>
            <person name="Kallscheuer N."/>
            <person name="Luecker S."/>
            <person name="Lage O.M."/>
            <person name="Pohl T."/>
            <person name="Merkel B.J."/>
            <person name="Hornburger P."/>
            <person name="Mueller R.-W."/>
            <person name="Bruemmer F."/>
            <person name="Labrenz M."/>
            <person name="Spormann A.M."/>
            <person name="Op Den Camp H."/>
            <person name="Overmann J."/>
            <person name="Amann R."/>
            <person name="Jetten M.S.M."/>
            <person name="Mascher T."/>
            <person name="Medema M.H."/>
            <person name="Devos D.P."/>
            <person name="Kaster A.-K."/>
            <person name="Ovreas L."/>
            <person name="Rohde M."/>
            <person name="Galperin M.Y."/>
            <person name="Jogler C."/>
        </authorList>
    </citation>
    <scope>NUCLEOTIDE SEQUENCE [LARGE SCALE GENOMIC DNA]</scope>
    <source>
        <strain evidence="2 3">Pla52o</strain>
    </source>
</reference>
<dbReference type="RefSeq" id="WP_146595546.1">
    <property type="nucleotide sequence ID" value="NZ_SJPT01000005.1"/>
</dbReference>
<evidence type="ECO:0000313" key="2">
    <source>
        <dbReference type="EMBL" id="TWU22371.1"/>
    </source>
</evidence>
<sequence length="98" mass="11061">MATADDHDYRDPLWVSTLHWSLIAFGVAAPWILHFTVAWWGAIFAIMAFTLLYDWLFVPDGSICMGIPFMLPFTTSLALLLLQLVLLLRWCIGLFSGG</sequence>
<protein>
    <submittedName>
        <fullName evidence="2">Uncharacterized protein</fullName>
    </submittedName>
</protein>
<keyword evidence="1" id="KW-0812">Transmembrane</keyword>
<dbReference type="AlphaFoldDB" id="A0A5C6CGG4"/>